<keyword evidence="4" id="KW-0812">Transmembrane</keyword>
<dbReference type="PATRIC" id="fig|153151.4.peg.1599"/>
<dbReference type="GO" id="GO:0030313">
    <property type="term" value="C:cell envelope"/>
    <property type="evidence" value="ECO:0007669"/>
    <property type="project" value="UniProtKB-SubCell"/>
</dbReference>
<reference evidence="6 7" key="1">
    <citation type="submission" date="2016-01" db="EMBL/GenBank/DDBJ databases">
        <title>Draft Genome Sequences of Seven Thermophilic Sporeformers Isolated from Foods.</title>
        <authorList>
            <person name="Berendsen E.M."/>
            <person name="Wells-Bennik M.H."/>
            <person name="Krawcyk A.O."/>
            <person name="De Jong A."/>
            <person name="Holsappel S."/>
            <person name="Eijlander R.T."/>
            <person name="Kuipers O.P."/>
        </authorList>
    </citation>
    <scope>NUCLEOTIDE SEQUENCE [LARGE SCALE GENOMIC DNA]</scope>
    <source>
        <strain evidence="6 7">B4110</strain>
    </source>
</reference>
<sequence>MRKKWMIYGTLIVFSLFFSINLYLFDKYDKSLSRTVISDSIIQVKQRDFTLFFPAKGVVSSPHIEKIFLPTDMNEVEKIFVRRGQEVQMGTPLFSLKSNQLDEQIEALANELTYWQQQQTEVEQSIQSLETDEQTQEGQENSQALLIQQLQSEKREIESKIHHLTNQKAYLEKKKEKQIVKSPAAGIIDNVELNKPHPFISIVRRPYLIKGTLSEMELPKIKEGQRVKIIPLGQRKNIYSGTITEIDKIPTQQKKESFYPFYVHLENNEASLPYGSHVSLSIILQESKNVPSIPKTSIVQKRKKHIVYKLSKDKADARIVQLGLADGLEQEAVSGIRPGDWIIDHPPSSLYEGMTVSTPMKLDKIKKKYFRDFTKTDIVSLIASGYFRTKTDDAVAKMIKK</sequence>
<evidence type="ECO:0000313" key="6">
    <source>
        <dbReference type="EMBL" id="KYD23427.1"/>
    </source>
</evidence>
<feature type="transmembrane region" description="Helical" evidence="4">
    <location>
        <begin position="6"/>
        <end position="25"/>
    </location>
</feature>
<comment type="caution">
    <text evidence="6">The sequence shown here is derived from an EMBL/GenBank/DDBJ whole genome shotgun (WGS) entry which is preliminary data.</text>
</comment>
<protein>
    <recommendedName>
        <fullName evidence="5">YknX-like beta-barrel domain-containing protein</fullName>
    </recommendedName>
</protein>
<dbReference type="Gene3D" id="2.40.420.20">
    <property type="match status" value="1"/>
</dbReference>
<evidence type="ECO:0000256" key="4">
    <source>
        <dbReference type="SAM" id="Phobius"/>
    </source>
</evidence>
<comment type="subcellular location">
    <subcellularLocation>
        <location evidence="1">Cell envelope</location>
    </subcellularLocation>
</comment>
<evidence type="ECO:0000256" key="1">
    <source>
        <dbReference type="ARBA" id="ARBA00004196"/>
    </source>
</evidence>
<dbReference type="RefSeq" id="WP_062679030.1">
    <property type="nucleotide sequence ID" value="NZ_LQYW01000165.1"/>
</dbReference>
<dbReference type="InterPro" id="IPR058636">
    <property type="entry name" value="Beta-barrel_YknX"/>
</dbReference>
<evidence type="ECO:0000313" key="7">
    <source>
        <dbReference type="Proteomes" id="UP000075324"/>
    </source>
</evidence>
<organism evidence="6 7">
    <name type="scientific">Parageobacillus toebii</name>
    <dbReference type="NCBI Taxonomy" id="153151"/>
    <lineage>
        <taxon>Bacteria</taxon>
        <taxon>Bacillati</taxon>
        <taxon>Bacillota</taxon>
        <taxon>Bacilli</taxon>
        <taxon>Bacillales</taxon>
        <taxon>Anoxybacillaceae</taxon>
        <taxon>Parageobacillus</taxon>
    </lineage>
</organism>
<name>A0A150MFS0_9BACL</name>
<keyword evidence="2 3" id="KW-0175">Coiled coil</keyword>
<dbReference type="InterPro" id="IPR050465">
    <property type="entry name" value="UPF0194_transport"/>
</dbReference>
<dbReference type="Proteomes" id="UP000075324">
    <property type="component" value="Unassembled WGS sequence"/>
</dbReference>
<keyword evidence="4" id="KW-1133">Transmembrane helix</keyword>
<dbReference type="AlphaFoldDB" id="A0A150MFS0"/>
<proteinExistence type="predicted"/>
<dbReference type="Pfam" id="PF25990">
    <property type="entry name" value="Beta-barrel_YknX"/>
    <property type="match status" value="1"/>
</dbReference>
<dbReference type="PANTHER" id="PTHR32347">
    <property type="entry name" value="EFFLUX SYSTEM COMPONENT YKNX-RELATED"/>
    <property type="match status" value="1"/>
</dbReference>
<feature type="coiled-coil region" evidence="3">
    <location>
        <begin position="147"/>
        <end position="174"/>
    </location>
</feature>
<evidence type="ECO:0000256" key="2">
    <source>
        <dbReference type="ARBA" id="ARBA00023054"/>
    </source>
</evidence>
<accession>A0A150MFS0</accession>
<dbReference type="EMBL" id="LQYW01000165">
    <property type="protein sequence ID" value="KYD23427.1"/>
    <property type="molecule type" value="Genomic_DNA"/>
</dbReference>
<feature type="domain" description="YknX-like beta-barrel" evidence="5">
    <location>
        <begin position="208"/>
        <end position="282"/>
    </location>
</feature>
<dbReference type="PANTHER" id="PTHR32347:SF14">
    <property type="entry name" value="EFFLUX SYSTEM COMPONENT YKNX-RELATED"/>
    <property type="match status" value="1"/>
</dbReference>
<gene>
    <name evidence="6" type="ORF">B4110_3181</name>
</gene>
<keyword evidence="4" id="KW-0472">Membrane</keyword>
<evidence type="ECO:0000256" key="3">
    <source>
        <dbReference type="SAM" id="Coils"/>
    </source>
</evidence>
<evidence type="ECO:0000259" key="5">
    <source>
        <dbReference type="Pfam" id="PF25990"/>
    </source>
</evidence>
<dbReference type="Gene3D" id="2.40.30.170">
    <property type="match status" value="1"/>
</dbReference>